<keyword evidence="4" id="KW-1185">Reference proteome</keyword>
<evidence type="ECO:0000313" key="3">
    <source>
        <dbReference type="EMBL" id="KIM56318.1"/>
    </source>
</evidence>
<dbReference type="Gene3D" id="3.40.50.2060">
    <property type="match status" value="1"/>
</dbReference>
<dbReference type="Pfam" id="PF00995">
    <property type="entry name" value="Sec1"/>
    <property type="match status" value="1"/>
</dbReference>
<dbReference type="OrthoDB" id="2228at2759"/>
<organism evidence="3 4">
    <name type="scientific">Scleroderma citrinum Foug A</name>
    <dbReference type="NCBI Taxonomy" id="1036808"/>
    <lineage>
        <taxon>Eukaryota</taxon>
        <taxon>Fungi</taxon>
        <taxon>Dikarya</taxon>
        <taxon>Basidiomycota</taxon>
        <taxon>Agaricomycotina</taxon>
        <taxon>Agaricomycetes</taxon>
        <taxon>Agaricomycetidae</taxon>
        <taxon>Boletales</taxon>
        <taxon>Sclerodermatineae</taxon>
        <taxon>Sclerodermataceae</taxon>
        <taxon>Scleroderma</taxon>
    </lineage>
</organism>
<dbReference type="PIRSF" id="PIRSF005715">
    <property type="entry name" value="VPS45_Sec1"/>
    <property type="match status" value="1"/>
</dbReference>
<protein>
    <recommendedName>
        <fullName evidence="5">Sec1-like protein</fullName>
    </recommendedName>
</protein>
<reference evidence="3 4" key="1">
    <citation type="submission" date="2014-04" db="EMBL/GenBank/DDBJ databases">
        <authorList>
            <consortium name="DOE Joint Genome Institute"/>
            <person name="Kuo A."/>
            <person name="Kohler A."/>
            <person name="Nagy L.G."/>
            <person name="Floudas D."/>
            <person name="Copeland A."/>
            <person name="Barry K.W."/>
            <person name="Cichocki N."/>
            <person name="Veneault-Fourrey C."/>
            <person name="LaButti K."/>
            <person name="Lindquist E.A."/>
            <person name="Lipzen A."/>
            <person name="Lundell T."/>
            <person name="Morin E."/>
            <person name="Murat C."/>
            <person name="Sun H."/>
            <person name="Tunlid A."/>
            <person name="Henrissat B."/>
            <person name="Grigoriev I.V."/>
            <person name="Hibbett D.S."/>
            <person name="Martin F."/>
            <person name="Nordberg H.P."/>
            <person name="Cantor M.N."/>
            <person name="Hua S.X."/>
        </authorList>
    </citation>
    <scope>NUCLEOTIDE SEQUENCE [LARGE SCALE GENOMIC DNA]</scope>
    <source>
        <strain evidence="3 4">Foug A</strain>
    </source>
</reference>
<feature type="compositionally biased region" description="Low complexity" evidence="2">
    <location>
        <begin position="723"/>
        <end position="739"/>
    </location>
</feature>
<evidence type="ECO:0000256" key="1">
    <source>
        <dbReference type="ARBA" id="ARBA00009884"/>
    </source>
</evidence>
<dbReference type="SUPFAM" id="SSF56815">
    <property type="entry name" value="Sec1/munc18-like (SM) proteins"/>
    <property type="match status" value="1"/>
</dbReference>
<evidence type="ECO:0000313" key="4">
    <source>
        <dbReference type="Proteomes" id="UP000053989"/>
    </source>
</evidence>
<comment type="similarity">
    <text evidence="1">Belongs to the STXBP/unc-18/SEC1 family.</text>
</comment>
<evidence type="ECO:0008006" key="5">
    <source>
        <dbReference type="Google" id="ProtNLM"/>
    </source>
</evidence>
<feature type="compositionally biased region" description="Basic residues" evidence="2">
    <location>
        <begin position="750"/>
        <end position="760"/>
    </location>
</feature>
<sequence length="760" mass="85995">MPPSLINTVRSTFIQAIRSVNPEGRWKILVVDEHAQKLLGSVLKQFDILEENVTLIESITGYREQQQFEAVYMLMPTTQNIDRIIRDFSDGRQQYLGAHLFFLDALPEPLFQRLTSSPAEPHLKGLKEIFVNFWATEAQTFSLNTPELFFSIYSPPRNEAAFKSARSRLEEELRFASKRIADLCITLNEFPYIRYYLPSHHPPLGPLQPNNQTRAPPPPEGSSRWRTNLARGEVARQYEAADTEFVTKLLAVMVQQNLEEHKKANSDFPVICPLIFVAAVNLGTQKPSDPPRPRGTLIITDRAMDVMAPFIHEFTYQAMCNDLLPIEDGTKYAYKFQSSLGTYEDKVATLSDADAVWTTVRHMHMREAIDKLMADFNKFMEDHAGFKGGVAANLNDMKDMLASLPQYQEQREKFSLHLNMAQDCMTIFEKDKLPLVANVEQCSSTGMTTEGKTPKTLVEEMVPLLDNREVSNFSKVRMIALYIMHRDGVPDEDRRRLYQHARLGMVEQDAVNALVHLGVRVSRGPSDRDTKKKLKHKSHVEEEYDLSRYKPLLRTVIEDHVNNKLDQLVFPYVKDAPSSITATNSYQAPAPTTSLRSAKPSWHKAVRTNAPVDVRQRVIVFVAGGMTYSEVREAYTLSTSLNKDIYIGSTHTITPRQFFDDLKVLELSGVGSRAAPNGISVNHAHSSYQEYYDKKYFVPDASPPQRPALNVPKDSKSSHKLSKASPTSTYAASSTSVNSVGVPGSEKEEKKKKKKGLFHF</sequence>
<name>A0A0C2Z327_9AGAM</name>
<dbReference type="GO" id="GO:0016192">
    <property type="term" value="P:vesicle-mediated transport"/>
    <property type="evidence" value="ECO:0007669"/>
    <property type="project" value="InterPro"/>
</dbReference>
<feature type="region of interest" description="Disordered" evidence="2">
    <location>
        <begin position="703"/>
        <end position="760"/>
    </location>
</feature>
<dbReference type="FunCoup" id="A0A0C2Z327">
    <property type="interactions" value="288"/>
</dbReference>
<dbReference type="Gene3D" id="3.40.50.1910">
    <property type="match status" value="2"/>
</dbReference>
<dbReference type="HOGENOM" id="CLU_009210_1_0_1"/>
<dbReference type="AlphaFoldDB" id="A0A0C2Z327"/>
<dbReference type="InterPro" id="IPR043127">
    <property type="entry name" value="Sec-1-like_dom3a"/>
</dbReference>
<dbReference type="InterPro" id="IPR043154">
    <property type="entry name" value="Sec-1-like_dom1"/>
</dbReference>
<reference evidence="4" key="2">
    <citation type="submission" date="2015-01" db="EMBL/GenBank/DDBJ databases">
        <title>Evolutionary Origins and Diversification of the Mycorrhizal Mutualists.</title>
        <authorList>
            <consortium name="DOE Joint Genome Institute"/>
            <consortium name="Mycorrhizal Genomics Consortium"/>
            <person name="Kohler A."/>
            <person name="Kuo A."/>
            <person name="Nagy L.G."/>
            <person name="Floudas D."/>
            <person name="Copeland A."/>
            <person name="Barry K.W."/>
            <person name="Cichocki N."/>
            <person name="Veneault-Fourrey C."/>
            <person name="LaButti K."/>
            <person name="Lindquist E.A."/>
            <person name="Lipzen A."/>
            <person name="Lundell T."/>
            <person name="Morin E."/>
            <person name="Murat C."/>
            <person name="Riley R."/>
            <person name="Ohm R."/>
            <person name="Sun H."/>
            <person name="Tunlid A."/>
            <person name="Henrissat B."/>
            <person name="Grigoriev I.V."/>
            <person name="Hibbett D.S."/>
            <person name="Martin F."/>
        </authorList>
    </citation>
    <scope>NUCLEOTIDE SEQUENCE [LARGE SCALE GENOMIC DNA]</scope>
    <source>
        <strain evidence="4">Foug A</strain>
    </source>
</reference>
<dbReference type="PANTHER" id="PTHR11679">
    <property type="entry name" value="VESICLE PROTEIN SORTING-ASSOCIATED"/>
    <property type="match status" value="1"/>
</dbReference>
<feature type="region of interest" description="Disordered" evidence="2">
    <location>
        <begin position="204"/>
        <end position="225"/>
    </location>
</feature>
<dbReference type="InterPro" id="IPR001619">
    <property type="entry name" value="Sec1-like"/>
</dbReference>
<evidence type="ECO:0000256" key="2">
    <source>
        <dbReference type="SAM" id="MobiDB-lite"/>
    </source>
</evidence>
<dbReference type="Gene3D" id="1.25.40.60">
    <property type="match status" value="1"/>
</dbReference>
<dbReference type="InParanoid" id="A0A0C2Z327"/>
<dbReference type="EMBL" id="KN822119">
    <property type="protein sequence ID" value="KIM56318.1"/>
    <property type="molecule type" value="Genomic_DNA"/>
</dbReference>
<dbReference type="Proteomes" id="UP000053989">
    <property type="component" value="Unassembled WGS sequence"/>
</dbReference>
<dbReference type="STRING" id="1036808.A0A0C2Z327"/>
<dbReference type="Gene3D" id="3.90.830.10">
    <property type="entry name" value="Syntaxin Binding Protein 1, Chain A, domain 2"/>
    <property type="match status" value="1"/>
</dbReference>
<dbReference type="InterPro" id="IPR036045">
    <property type="entry name" value="Sec1-like_sf"/>
</dbReference>
<gene>
    <name evidence="3" type="ORF">SCLCIDRAFT_17207</name>
</gene>
<proteinExistence type="inferred from homology"/>
<dbReference type="InterPro" id="IPR027482">
    <property type="entry name" value="Sec1-like_dom2"/>
</dbReference>
<accession>A0A0C2Z327</accession>